<evidence type="ECO:0000256" key="1">
    <source>
        <dbReference type="ARBA" id="ARBA00022737"/>
    </source>
</evidence>
<sequence>MKKGGNKASKAFSNFFAKFTTSKKKGPGDDEQVSSMARRPSKGQQAPALERALSDGGTAGDNCLRLQVGPGREYSTILDAIDESVIVWSRRRAAGEVNAAIIVQISIAPGHYTEMLPIPSGLKLEIVGEGDAGAVRISFYGAPVIVWGDPHAAATPSPKHTATRVGGEGLMLPVGDGNLKLKNLTLQSITGQPPFPIAYSTSSTTASANSSFSAFTIDAYAPNLFIDSCTVLSLSHGCVRAMGYNTNLHAMGSDFGGGQCSSIVVGSGASAVLENCCVGATGGAEKEVPGGRGAGRMVASATSSPSRTSPGGGGGQDGRINARSSVDADKIGSEMHAIEICGGASLITRQCAISSDKGDGIFGYGDGTSVICTETIIHRCRGNGIEVKEKAEATLRRCIVRQCREAALCIHSSGGLESAEDLLSGNEGHGVVVGKNGGGRVSVKEGKIIENKVAGIFVYGGSEKVAVERSSVMQNGRAGIAVEGEGSSVVVKKSEIVANKEGIACFSGSNAIIRDAIINQNEGCGVLIDNSKLQMTACNLTENVGGGIVVGGEKALADIETAIVTLTRAIGVEVAHKAKLSMANSNILRSDAYGLLFHHDSEGKVANTQLKDNATFGVAVFAGGKPTVSKCTIEGNKEGGVSVSKKGQGVFESNGIYRNGEVGVVCSTGAKITFSKNTVSGHSIGLNLKDTGGGLFCENDLRGNKEARQQSVEAPLIASISNNIE</sequence>
<dbReference type="InterPro" id="IPR011050">
    <property type="entry name" value="Pectin_lyase_fold/virulence"/>
</dbReference>
<evidence type="ECO:0000313" key="4">
    <source>
        <dbReference type="EMBL" id="CAE0251948.1"/>
    </source>
</evidence>
<dbReference type="InterPro" id="IPR051550">
    <property type="entry name" value="SCF-Subunits/Alg-Epimerases"/>
</dbReference>
<accession>A0A7S3DB55</accession>
<protein>
    <recommendedName>
        <fullName evidence="3">Right handed beta helix domain-containing protein</fullName>
    </recommendedName>
</protein>
<dbReference type="InterPro" id="IPR039448">
    <property type="entry name" value="Beta_helix"/>
</dbReference>
<feature type="region of interest" description="Disordered" evidence="2">
    <location>
        <begin position="288"/>
        <end position="322"/>
    </location>
</feature>
<evidence type="ECO:0000259" key="3">
    <source>
        <dbReference type="Pfam" id="PF13229"/>
    </source>
</evidence>
<dbReference type="Gene3D" id="2.160.20.10">
    <property type="entry name" value="Single-stranded right-handed beta-helix, Pectin lyase-like"/>
    <property type="match status" value="4"/>
</dbReference>
<evidence type="ECO:0000313" key="5">
    <source>
        <dbReference type="EMBL" id="CAE0251949.1"/>
    </source>
</evidence>
<dbReference type="InterPro" id="IPR012334">
    <property type="entry name" value="Pectin_lyas_fold"/>
</dbReference>
<reference evidence="5" key="1">
    <citation type="submission" date="2021-01" db="EMBL/GenBank/DDBJ databases">
        <authorList>
            <person name="Corre E."/>
            <person name="Pelletier E."/>
            <person name="Niang G."/>
            <person name="Scheremetjew M."/>
            <person name="Finn R."/>
            <person name="Kale V."/>
            <person name="Holt S."/>
            <person name="Cochrane G."/>
            <person name="Meng A."/>
            <person name="Brown T."/>
            <person name="Cohen L."/>
        </authorList>
    </citation>
    <scope>NUCLEOTIDE SEQUENCE</scope>
    <source>
        <strain evidence="5">NIES-2562</strain>
    </source>
</reference>
<proteinExistence type="predicted"/>
<organism evidence="5">
    <name type="scientific">Palpitomonas bilix</name>
    <dbReference type="NCBI Taxonomy" id="652834"/>
    <lineage>
        <taxon>Eukaryota</taxon>
        <taxon>Eukaryota incertae sedis</taxon>
    </lineage>
</organism>
<name>A0A7S3DB55_9EUKA</name>
<feature type="domain" description="Right handed beta helix" evidence="3">
    <location>
        <begin position="338"/>
        <end position="487"/>
    </location>
</feature>
<dbReference type="AlphaFoldDB" id="A0A7S3DB55"/>
<dbReference type="SUPFAM" id="SSF51126">
    <property type="entry name" value="Pectin lyase-like"/>
    <property type="match status" value="3"/>
</dbReference>
<feature type="region of interest" description="Disordered" evidence="2">
    <location>
        <begin position="20"/>
        <end position="55"/>
    </location>
</feature>
<feature type="compositionally biased region" description="Low complexity" evidence="2">
    <location>
        <begin position="299"/>
        <end position="309"/>
    </location>
</feature>
<dbReference type="InterPro" id="IPR006626">
    <property type="entry name" value="PbH1"/>
</dbReference>
<dbReference type="PANTHER" id="PTHR22990:SF15">
    <property type="entry name" value="F-BOX ONLY PROTEIN 10"/>
    <property type="match status" value="1"/>
</dbReference>
<dbReference type="EMBL" id="HBIB01021786">
    <property type="protein sequence ID" value="CAE0251949.1"/>
    <property type="molecule type" value="Transcribed_RNA"/>
</dbReference>
<keyword evidence="1" id="KW-0677">Repeat</keyword>
<dbReference type="PANTHER" id="PTHR22990">
    <property type="entry name" value="F-BOX ONLY PROTEIN"/>
    <property type="match status" value="1"/>
</dbReference>
<evidence type="ECO:0000256" key="2">
    <source>
        <dbReference type="SAM" id="MobiDB-lite"/>
    </source>
</evidence>
<dbReference type="SMART" id="SM00710">
    <property type="entry name" value="PbH1"/>
    <property type="match status" value="10"/>
</dbReference>
<dbReference type="EMBL" id="HBIB01021785">
    <property type="protein sequence ID" value="CAE0251948.1"/>
    <property type="molecule type" value="Transcribed_RNA"/>
</dbReference>
<feature type="domain" description="Right handed beta helix" evidence="3">
    <location>
        <begin position="568"/>
        <end position="699"/>
    </location>
</feature>
<gene>
    <name evidence="4" type="ORF">PBIL07802_LOCUS14174</name>
    <name evidence="5" type="ORF">PBIL07802_LOCUS14175</name>
</gene>
<dbReference type="Pfam" id="PF13229">
    <property type="entry name" value="Beta_helix"/>
    <property type="match status" value="2"/>
</dbReference>